<comment type="caution">
    <text evidence="1">The sequence shown here is derived from an EMBL/GenBank/DDBJ whole genome shotgun (WGS) entry which is preliminary data.</text>
</comment>
<organism evidence="1 2">
    <name type="scientific">Ogataea philodendri</name>
    <dbReference type="NCBI Taxonomy" id="1378263"/>
    <lineage>
        <taxon>Eukaryota</taxon>
        <taxon>Fungi</taxon>
        <taxon>Dikarya</taxon>
        <taxon>Ascomycota</taxon>
        <taxon>Saccharomycotina</taxon>
        <taxon>Pichiomycetes</taxon>
        <taxon>Pichiales</taxon>
        <taxon>Pichiaceae</taxon>
        <taxon>Ogataea</taxon>
    </lineage>
</organism>
<evidence type="ECO:0000313" key="2">
    <source>
        <dbReference type="Proteomes" id="UP000769157"/>
    </source>
</evidence>
<proteinExistence type="predicted"/>
<dbReference type="AlphaFoldDB" id="A0A9P8NYB6"/>
<keyword evidence="2" id="KW-1185">Reference proteome</keyword>
<gene>
    <name evidence="1" type="ORF">OGAPHI_005928</name>
</gene>
<protein>
    <submittedName>
        <fullName evidence="1">Uncharacterized protein</fullName>
    </submittedName>
</protein>
<sequence length="81" mass="9214">MMVHHWIMLILWSRSKFKYLRNSKLGAVVMYSEQKSSRSCVEAQNVFDSKFTSTFKSSSSTKIGELYNISSFSKSASTSSL</sequence>
<dbReference type="Proteomes" id="UP000769157">
    <property type="component" value="Unassembled WGS sequence"/>
</dbReference>
<name>A0A9P8NYB6_9ASCO</name>
<accession>A0A9P8NYB6</accession>
<dbReference type="GeneID" id="70237892"/>
<evidence type="ECO:0000313" key="1">
    <source>
        <dbReference type="EMBL" id="KAH3661750.1"/>
    </source>
</evidence>
<dbReference type="EMBL" id="JAEUBE010000414">
    <property type="protein sequence ID" value="KAH3661750.1"/>
    <property type="molecule type" value="Genomic_DNA"/>
</dbReference>
<reference evidence="1" key="2">
    <citation type="submission" date="2021-01" db="EMBL/GenBank/DDBJ databases">
        <authorList>
            <person name="Schikora-Tamarit M.A."/>
        </authorList>
    </citation>
    <scope>NUCLEOTIDE SEQUENCE</scope>
    <source>
        <strain evidence="1">CBS6075</strain>
    </source>
</reference>
<dbReference type="RefSeq" id="XP_046058854.1">
    <property type="nucleotide sequence ID" value="XM_046207163.1"/>
</dbReference>
<reference evidence="1" key="1">
    <citation type="journal article" date="2021" name="Open Biol.">
        <title>Shared evolutionary footprints suggest mitochondrial oxidative damage underlies multiple complex I losses in fungi.</title>
        <authorList>
            <person name="Schikora-Tamarit M.A."/>
            <person name="Marcet-Houben M."/>
            <person name="Nosek J."/>
            <person name="Gabaldon T."/>
        </authorList>
    </citation>
    <scope>NUCLEOTIDE SEQUENCE</scope>
    <source>
        <strain evidence="1">CBS6075</strain>
    </source>
</reference>